<dbReference type="Proteomes" id="UP001243009">
    <property type="component" value="Unassembled WGS sequence"/>
</dbReference>
<dbReference type="EMBL" id="JAUTWS010000001">
    <property type="protein sequence ID" value="MDO9706930.1"/>
    <property type="molecule type" value="Genomic_DNA"/>
</dbReference>
<protein>
    <submittedName>
        <fullName evidence="2">DUF4188 domain-containing protein</fullName>
    </submittedName>
</protein>
<dbReference type="RefSeq" id="WP_305101800.1">
    <property type="nucleotide sequence ID" value="NZ_JAUTWS010000001.1"/>
</dbReference>
<proteinExistence type="predicted"/>
<feature type="compositionally biased region" description="Gly residues" evidence="1">
    <location>
        <begin position="161"/>
        <end position="176"/>
    </location>
</feature>
<gene>
    <name evidence="2" type="ORF">Q7A36_01160</name>
</gene>
<name>A0ABT9DSQ9_9PROT</name>
<reference evidence="2 3" key="1">
    <citation type="submission" date="2023-08" db="EMBL/GenBank/DDBJ databases">
        <title>The draft genome sequence of Paracraurococcus sp. LOR1-02.</title>
        <authorList>
            <person name="Kingkaew E."/>
            <person name="Tanasupawat S."/>
        </authorList>
    </citation>
    <scope>NUCLEOTIDE SEQUENCE [LARGE SCALE GENOMIC DNA]</scope>
    <source>
        <strain evidence="2 3">LOR1-02</strain>
    </source>
</reference>
<evidence type="ECO:0000256" key="1">
    <source>
        <dbReference type="SAM" id="MobiDB-lite"/>
    </source>
</evidence>
<feature type="region of interest" description="Disordered" evidence="1">
    <location>
        <begin position="157"/>
        <end position="176"/>
    </location>
</feature>
<sequence length="176" mass="19291">MAPIIPKRVCAEVEGELVLFLIGMRLNRPWKLHRWLPVLRAMPRMLRELEAQPELGLLHHRTHVGLREAMVVQYWRSHAQLDAYATARERAHLPAWRAFNQAIGTNGDVGIWHETYLVGSGRYESVYVNMPPFGLGRAGALQEATGPRATGRGRLAATAGAEGGGPMAGAPQGGTV</sequence>
<evidence type="ECO:0000313" key="2">
    <source>
        <dbReference type="EMBL" id="MDO9706930.1"/>
    </source>
</evidence>
<evidence type="ECO:0000313" key="3">
    <source>
        <dbReference type="Proteomes" id="UP001243009"/>
    </source>
</evidence>
<accession>A0ABT9DSQ9</accession>
<keyword evidence="3" id="KW-1185">Reference proteome</keyword>
<comment type="caution">
    <text evidence="2">The sequence shown here is derived from an EMBL/GenBank/DDBJ whole genome shotgun (WGS) entry which is preliminary data.</text>
</comment>
<dbReference type="InterPro" id="IPR025444">
    <property type="entry name" value="Monooxy_af470"/>
</dbReference>
<organism evidence="2 3">
    <name type="scientific">Paracraurococcus lichenis</name>
    <dbReference type="NCBI Taxonomy" id="3064888"/>
    <lineage>
        <taxon>Bacteria</taxon>
        <taxon>Pseudomonadati</taxon>
        <taxon>Pseudomonadota</taxon>
        <taxon>Alphaproteobacteria</taxon>
        <taxon>Acetobacterales</taxon>
        <taxon>Roseomonadaceae</taxon>
        <taxon>Paracraurococcus</taxon>
    </lineage>
</organism>
<dbReference type="Pfam" id="PF13826">
    <property type="entry name" value="Monooxy_af470-like"/>
    <property type="match status" value="1"/>
</dbReference>